<dbReference type="PANTHER" id="PTHR45527">
    <property type="entry name" value="NONRIBOSOMAL PEPTIDE SYNTHETASE"/>
    <property type="match status" value="1"/>
</dbReference>
<evidence type="ECO:0000313" key="5">
    <source>
        <dbReference type="Proteomes" id="UP000284508"/>
    </source>
</evidence>
<dbReference type="PRINTS" id="PR00154">
    <property type="entry name" value="AMPBINDING"/>
</dbReference>
<dbReference type="Gene3D" id="3.30.559.30">
    <property type="entry name" value="Nonribosomal peptide synthetase, condensation domain"/>
    <property type="match status" value="1"/>
</dbReference>
<dbReference type="Proteomes" id="UP000284508">
    <property type="component" value="Unassembled WGS sequence"/>
</dbReference>
<reference evidence="4 5" key="1">
    <citation type="journal article" date="2018" name="BMC Microbiol.">
        <title>Genome sequencing of strains of the most prevalent clonal group of O1:K1:H7 Escherichia coli that causes neonatal meningitis in France.</title>
        <authorList>
            <person name="Geslain G."/>
            <person name="Birgy A."/>
            <person name="Adiba S."/>
            <person name="Magnan M."/>
            <person name="Courroux C."/>
            <person name="Levy C."/>
            <person name="Cohen R."/>
            <person name="Bidet P."/>
            <person name="Bonacorsi S."/>
        </authorList>
    </citation>
    <scope>NUCLEOTIDE SEQUENCE [LARGE SCALE GENOMIC DNA]</scope>
    <source>
        <strain evidence="4 5">S308</strain>
    </source>
</reference>
<dbReference type="EMBL" id="QXHA01000568">
    <property type="protein sequence ID" value="RIB42173.1"/>
    <property type="molecule type" value="Genomic_DNA"/>
</dbReference>
<dbReference type="GO" id="GO:0005737">
    <property type="term" value="C:cytoplasm"/>
    <property type="evidence" value="ECO:0007669"/>
    <property type="project" value="TreeGrafter"/>
</dbReference>
<feature type="region of interest" description="Disordered" evidence="2">
    <location>
        <begin position="666"/>
        <end position="693"/>
    </location>
</feature>
<proteinExistence type="predicted"/>
<dbReference type="SUPFAM" id="SSF56801">
    <property type="entry name" value="Acetyl-CoA synthetase-like"/>
    <property type="match status" value="1"/>
</dbReference>
<name>A0A418GMU0_ECOLX</name>
<keyword evidence="1" id="KW-0436">Ligase</keyword>
<feature type="domain" description="Carrier" evidence="3">
    <location>
        <begin position="587"/>
        <end position="662"/>
    </location>
</feature>
<dbReference type="InterPro" id="IPR042099">
    <property type="entry name" value="ANL_N_sf"/>
</dbReference>
<dbReference type="PROSITE" id="PS00455">
    <property type="entry name" value="AMP_BINDING"/>
    <property type="match status" value="1"/>
</dbReference>
<dbReference type="InterPro" id="IPR000873">
    <property type="entry name" value="AMP-dep_synth/lig_dom"/>
</dbReference>
<dbReference type="InterPro" id="IPR010071">
    <property type="entry name" value="AA_adenyl_dom"/>
</dbReference>
<dbReference type="GO" id="GO:0044550">
    <property type="term" value="P:secondary metabolite biosynthetic process"/>
    <property type="evidence" value="ECO:0007669"/>
    <property type="project" value="TreeGrafter"/>
</dbReference>
<dbReference type="InterPro" id="IPR020845">
    <property type="entry name" value="AMP-binding_CS"/>
</dbReference>
<dbReference type="InterPro" id="IPR009081">
    <property type="entry name" value="PP-bd_ACP"/>
</dbReference>
<dbReference type="Pfam" id="PF00501">
    <property type="entry name" value="AMP-binding"/>
    <property type="match status" value="1"/>
</dbReference>
<dbReference type="Gene3D" id="3.30.300.30">
    <property type="match status" value="1"/>
</dbReference>
<dbReference type="PROSITE" id="PS50075">
    <property type="entry name" value="CARRIER"/>
    <property type="match status" value="1"/>
</dbReference>
<dbReference type="AlphaFoldDB" id="A0A418GMU0"/>
<dbReference type="PANTHER" id="PTHR45527:SF10">
    <property type="entry name" value="PYOCHELIN SYNTHASE PCHF"/>
    <property type="match status" value="1"/>
</dbReference>
<dbReference type="InterPro" id="IPR045851">
    <property type="entry name" value="AMP-bd_C_sf"/>
</dbReference>
<dbReference type="SUPFAM" id="SSF52777">
    <property type="entry name" value="CoA-dependent acyltransferases"/>
    <property type="match status" value="1"/>
</dbReference>
<dbReference type="Gene3D" id="1.10.1200.10">
    <property type="entry name" value="ACP-like"/>
    <property type="match status" value="1"/>
</dbReference>
<dbReference type="GO" id="GO:0043041">
    <property type="term" value="P:amino acid activation for nonribosomal peptide biosynthetic process"/>
    <property type="evidence" value="ECO:0007669"/>
    <property type="project" value="TreeGrafter"/>
</dbReference>
<sequence length="693" mass="76708">MWLDHQVIELAGELHFNWDAVEQLFDTTLLDQMFGAYCHALQALVAMPQSWWGVNSSLALPTVSAPVTQAPAPTALLHHGLLRQAALTPQETALISPIRELTYRQLSTAADHVARALLALGVQHGDRVAVVMEKGWQQIAAVHGILRLGAVYLPVDPVLPPQRRQLLLTVGEVRVQVTQPGLTQLEPSLPVLIIDDGMLDTPAAPLPEVAGDVTDLAYIIFTSGSTGTPKGVMIDHRAAMNTLEDINERFGLNAQDRVFGLSSLSFDLSVYDAFAPFMVGAALVLPEAGREKDPRHWQTVMAHGHVSVWNAVPALMQMLCEYHSGDRMSYPTLRLALLSGDWIPLTLPEQMRERLNETMDIISLGGATECAIWSVYYPIGEVESTWTSIPYGRGLRNQPVYVLNAQLEECPVGVEGEICIGGMGLAQGYLNDAEKTAASFVWREASGERIYRTGDRGRYFADGQVAFLGRNDTQVKVNGYRIELGEVKSHLEQLDSVGSAAVVCHQGQLYAFITAAENLHPDDTDALLARVRAQLAVQLPYYLLPQHFFLLKVLPMTGNGKIDQAAMVQEVIQRMSQSTSQKSRALAHASPYEQQVAALWCEVLQREQIGLNDNFFEAGGGSIQIVLLHRRIEEIFKVTVPIAELFRLTTVKRIAGYLQAMQDNARAVNQTQQRDASRSRAQQRLVRRHQRQR</sequence>
<gene>
    <name evidence="4" type="ORF">D3C88_09440</name>
</gene>
<evidence type="ECO:0000259" key="3">
    <source>
        <dbReference type="PROSITE" id="PS50075"/>
    </source>
</evidence>
<dbReference type="NCBIfam" id="TIGR01733">
    <property type="entry name" value="AA-adenyl-dom"/>
    <property type="match status" value="1"/>
</dbReference>
<protein>
    <submittedName>
        <fullName evidence="4">Amino acid adenylation domain-containing protein</fullName>
    </submittedName>
</protein>
<dbReference type="InterPro" id="IPR036736">
    <property type="entry name" value="ACP-like_sf"/>
</dbReference>
<organism evidence="4 5">
    <name type="scientific">Escherichia coli</name>
    <dbReference type="NCBI Taxonomy" id="562"/>
    <lineage>
        <taxon>Bacteria</taxon>
        <taxon>Pseudomonadati</taxon>
        <taxon>Pseudomonadota</taxon>
        <taxon>Gammaproteobacteria</taxon>
        <taxon>Enterobacterales</taxon>
        <taxon>Enterobacteriaceae</taxon>
        <taxon>Escherichia</taxon>
    </lineage>
</organism>
<evidence type="ECO:0000256" key="2">
    <source>
        <dbReference type="SAM" id="MobiDB-lite"/>
    </source>
</evidence>
<dbReference type="InterPro" id="IPR020459">
    <property type="entry name" value="AMP-binding"/>
</dbReference>
<dbReference type="GO" id="GO:0016877">
    <property type="term" value="F:ligase activity, forming carbon-sulfur bonds"/>
    <property type="evidence" value="ECO:0007669"/>
    <property type="project" value="UniProtKB-ARBA"/>
</dbReference>
<dbReference type="Gene3D" id="3.40.50.12780">
    <property type="entry name" value="N-terminal domain of ligase-like"/>
    <property type="match status" value="1"/>
</dbReference>
<evidence type="ECO:0000256" key="1">
    <source>
        <dbReference type="ARBA" id="ARBA00022598"/>
    </source>
</evidence>
<accession>A0A418GMU0</accession>
<dbReference type="Pfam" id="PF00550">
    <property type="entry name" value="PP-binding"/>
    <property type="match status" value="1"/>
</dbReference>
<dbReference type="FunFam" id="3.40.50.12780:FF:000012">
    <property type="entry name" value="Non-ribosomal peptide synthetase"/>
    <property type="match status" value="1"/>
</dbReference>
<dbReference type="SUPFAM" id="SSF47336">
    <property type="entry name" value="ACP-like"/>
    <property type="match status" value="1"/>
</dbReference>
<comment type="caution">
    <text evidence="4">The sequence shown here is derived from an EMBL/GenBank/DDBJ whole genome shotgun (WGS) entry which is preliminary data.</text>
</comment>
<dbReference type="GO" id="GO:0031177">
    <property type="term" value="F:phosphopantetheine binding"/>
    <property type="evidence" value="ECO:0007669"/>
    <property type="project" value="TreeGrafter"/>
</dbReference>
<evidence type="ECO:0000313" key="4">
    <source>
        <dbReference type="EMBL" id="RIB42173.1"/>
    </source>
</evidence>